<dbReference type="InterPro" id="IPR000653">
    <property type="entry name" value="DegT/StrS_aminotransferase"/>
</dbReference>
<dbReference type="NCBIfam" id="TIGR02379">
    <property type="entry name" value="ECA_wecE"/>
    <property type="match status" value="1"/>
</dbReference>
<evidence type="ECO:0000256" key="3">
    <source>
        <dbReference type="PIRSR" id="PIRSR000390-2"/>
    </source>
</evidence>
<sequence>MYIDESKKHNKGYTVNIPFNKPCHNSNTLKYICDAFERNQTAGDGAYTKLCNKWIEKQFSVAKSLLTHSCTAALEMGALLFSVKEGDEVIMPSFTFVSTANAFVLRGATPVFVDIRPDTYNLDETLIEEAITPRTKAIVPVHYAGVGCEMDTICDIAATHDLKVLEDAAQGFGATYKGKALGSIGELGALSFHETKNIMSGEGGALIINDTSYCEQAEIIREKGTNRSKFFRGQVDKYTWVAPGSSYLPSDILAACLYSLLEDASPINARRMDIWNRYNNALKPFEEKGIIKRPTIPDYCTHNAHMYQILLPDLETRTEFIAHLKQYNITAPFHYIPLHSAPAGLKYGRTSGELNVTDVISDTLVRLPLFFDLSDENANLVIEIVSEFLQKL</sequence>
<feature type="modified residue" description="N6-(pyridoxal phosphate)lysine" evidence="3">
    <location>
        <position position="196"/>
    </location>
</feature>
<dbReference type="GO" id="GO:0019180">
    <property type="term" value="F:dTDP-4-amino-4,6-dideoxygalactose transaminase activity"/>
    <property type="evidence" value="ECO:0007669"/>
    <property type="project" value="TreeGrafter"/>
</dbReference>
<proteinExistence type="inferred from homology"/>
<dbReference type="AlphaFoldDB" id="A0A8G2F928"/>
<dbReference type="EMBL" id="FQZR01000003">
    <property type="protein sequence ID" value="SHJ12558.1"/>
    <property type="molecule type" value="Genomic_DNA"/>
</dbReference>
<evidence type="ECO:0000256" key="4">
    <source>
        <dbReference type="RuleBase" id="RU004508"/>
    </source>
</evidence>
<dbReference type="PANTHER" id="PTHR30244">
    <property type="entry name" value="TRANSAMINASE"/>
    <property type="match status" value="1"/>
</dbReference>
<dbReference type="Pfam" id="PF01041">
    <property type="entry name" value="DegT_DnrJ_EryC1"/>
    <property type="match status" value="1"/>
</dbReference>
<dbReference type="Proteomes" id="UP000184001">
    <property type="component" value="Unassembled WGS sequence"/>
</dbReference>
<dbReference type="GO" id="GO:0000271">
    <property type="term" value="P:polysaccharide biosynthetic process"/>
    <property type="evidence" value="ECO:0007669"/>
    <property type="project" value="TreeGrafter"/>
</dbReference>
<organism evidence="5 6">
    <name type="scientific">Halodesulfovibrio aestuarii</name>
    <dbReference type="NCBI Taxonomy" id="126333"/>
    <lineage>
        <taxon>Bacteria</taxon>
        <taxon>Pseudomonadati</taxon>
        <taxon>Thermodesulfobacteriota</taxon>
        <taxon>Desulfovibrionia</taxon>
        <taxon>Desulfovibrionales</taxon>
        <taxon>Desulfovibrionaceae</taxon>
        <taxon>Halodesulfovibrio</taxon>
    </lineage>
</organism>
<comment type="similarity">
    <text evidence="1 4">Belongs to the DegT/DnrJ/EryC1 family.</text>
</comment>
<dbReference type="InterPro" id="IPR015424">
    <property type="entry name" value="PyrdxlP-dep_Trfase"/>
</dbReference>
<dbReference type="InterPro" id="IPR015421">
    <property type="entry name" value="PyrdxlP-dep_Trfase_major"/>
</dbReference>
<evidence type="ECO:0000313" key="5">
    <source>
        <dbReference type="EMBL" id="SHJ12558.1"/>
    </source>
</evidence>
<dbReference type="PANTHER" id="PTHR30244:SF34">
    <property type="entry name" value="DTDP-4-AMINO-4,6-DIDEOXYGALACTOSE TRANSAMINASE"/>
    <property type="match status" value="1"/>
</dbReference>
<comment type="caution">
    <text evidence="5">The sequence shown here is derived from an EMBL/GenBank/DDBJ whole genome shotgun (WGS) entry which is preliminary data.</text>
</comment>
<evidence type="ECO:0000256" key="1">
    <source>
        <dbReference type="ARBA" id="ARBA00037999"/>
    </source>
</evidence>
<dbReference type="SUPFAM" id="SSF53383">
    <property type="entry name" value="PLP-dependent transferases"/>
    <property type="match status" value="1"/>
</dbReference>
<dbReference type="NCBIfam" id="NF008687">
    <property type="entry name" value="PRK11706.1"/>
    <property type="match status" value="1"/>
</dbReference>
<protein>
    <submittedName>
        <fullName evidence="5">dTDP-4-amino-4,6-dideoxygalactose transaminase</fullName>
    </submittedName>
</protein>
<dbReference type="PIRSF" id="PIRSF000390">
    <property type="entry name" value="PLP_StrS"/>
    <property type="match status" value="1"/>
</dbReference>
<feature type="active site" description="Proton acceptor" evidence="2">
    <location>
        <position position="196"/>
    </location>
</feature>
<keyword evidence="3 4" id="KW-0663">Pyridoxal phosphate</keyword>
<dbReference type="FunFam" id="3.40.640.10:FF:000037">
    <property type="entry name" value="dTDP-4-amino-4,6-dideoxygalactose transaminase"/>
    <property type="match status" value="1"/>
</dbReference>
<dbReference type="CDD" id="cd00616">
    <property type="entry name" value="AHBA_syn"/>
    <property type="match status" value="1"/>
</dbReference>
<reference evidence="5 6" key="1">
    <citation type="submission" date="2016-11" db="EMBL/GenBank/DDBJ databases">
        <authorList>
            <person name="Varghese N."/>
            <person name="Submissions S."/>
        </authorList>
    </citation>
    <scope>NUCLEOTIDE SEQUENCE [LARGE SCALE GENOMIC DNA]</scope>
    <source>
        <strain evidence="5 6">DSM 17919</strain>
    </source>
</reference>
<name>A0A8G2F928_9BACT</name>
<gene>
    <name evidence="5" type="ORF">SAMN05660830_01720</name>
</gene>
<dbReference type="GO" id="GO:0030170">
    <property type="term" value="F:pyridoxal phosphate binding"/>
    <property type="evidence" value="ECO:0007669"/>
    <property type="project" value="TreeGrafter"/>
</dbReference>
<dbReference type="Gene3D" id="3.40.640.10">
    <property type="entry name" value="Type I PLP-dependent aspartate aminotransferase-like (Major domain)"/>
    <property type="match status" value="1"/>
</dbReference>
<evidence type="ECO:0000256" key="2">
    <source>
        <dbReference type="PIRSR" id="PIRSR000390-1"/>
    </source>
</evidence>
<accession>A0A8G2F928</accession>
<dbReference type="InterPro" id="IPR012749">
    <property type="entry name" value="WecE-like"/>
</dbReference>
<evidence type="ECO:0000313" key="6">
    <source>
        <dbReference type="Proteomes" id="UP000184001"/>
    </source>
</evidence>